<accession>A0AAN8Z8A5</accession>
<comment type="caution">
    <text evidence="2">The sequence shown here is derived from an EMBL/GenBank/DDBJ whole genome shotgun (WGS) entry which is preliminary data.</text>
</comment>
<protein>
    <submittedName>
        <fullName evidence="2">Uncharacterized protein</fullName>
    </submittedName>
</protein>
<feature type="region of interest" description="Disordered" evidence="1">
    <location>
        <begin position="1"/>
        <end position="46"/>
    </location>
</feature>
<evidence type="ECO:0000256" key="1">
    <source>
        <dbReference type="SAM" id="MobiDB-lite"/>
    </source>
</evidence>
<name>A0AAN8Z8A5_9MAGN</name>
<evidence type="ECO:0000313" key="3">
    <source>
        <dbReference type="Proteomes" id="UP001370490"/>
    </source>
</evidence>
<organism evidence="2 3">
    <name type="scientific">Dillenia turbinata</name>
    <dbReference type="NCBI Taxonomy" id="194707"/>
    <lineage>
        <taxon>Eukaryota</taxon>
        <taxon>Viridiplantae</taxon>
        <taxon>Streptophyta</taxon>
        <taxon>Embryophyta</taxon>
        <taxon>Tracheophyta</taxon>
        <taxon>Spermatophyta</taxon>
        <taxon>Magnoliopsida</taxon>
        <taxon>eudicotyledons</taxon>
        <taxon>Gunneridae</taxon>
        <taxon>Pentapetalae</taxon>
        <taxon>Dilleniales</taxon>
        <taxon>Dilleniaceae</taxon>
        <taxon>Dillenia</taxon>
    </lineage>
</organism>
<dbReference type="AlphaFoldDB" id="A0AAN8Z8A5"/>
<reference evidence="2 3" key="1">
    <citation type="submission" date="2023-12" db="EMBL/GenBank/DDBJ databases">
        <title>A high-quality genome assembly for Dillenia turbinata (Dilleniales).</title>
        <authorList>
            <person name="Chanderbali A."/>
        </authorList>
    </citation>
    <scope>NUCLEOTIDE SEQUENCE [LARGE SCALE GENOMIC DNA]</scope>
    <source>
        <strain evidence="2">LSX21</strain>
        <tissue evidence="2">Leaf</tissue>
    </source>
</reference>
<dbReference type="Proteomes" id="UP001370490">
    <property type="component" value="Unassembled WGS sequence"/>
</dbReference>
<keyword evidence="3" id="KW-1185">Reference proteome</keyword>
<proteinExistence type="predicted"/>
<gene>
    <name evidence="2" type="ORF">RJ641_004498</name>
</gene>
<dbReference type="EMBL" id="JBAMMX010000012">
    <property type="protein sequence ID" value="KAK6930404.1"/>
    <property type="molecule type" value="Genomic_DNA"/>
</dbReference>
<feature type="compositionally biased region" description="Gly residues" evidence="1">
    <location>
        <begin position="10"/>
        <end position="19"/>
    </location>
</feature>
<feature type="region of interest" description="Disordered" evidence="1">
    <location>
        <begin position="71"/>
        <end position="97"/>
    </location>
</feature>
<sequence>MAMGSIISISGGGGKGGSMSGRNRRDAVRQKNNINDIDSDLPNPRERERLLGYTESKDVAGEDFWRVEGRRRSCNTPSCDPGGAWFRVDGTENLSQG</sequence>
<evidence type="ECO:0000313" key="2">
    <source>
        <dbReference type="EMBL" id="KAK6930404.1"/>
    </source>
</evidence>